<proteinExistence type="predicted"/>
<evidence type="ECO:0000313" key="2">
    <source>
        <dbReference type="Proteomes" id="UP001219525"/>
    </source>
</evidence>
<reference evidence="1" key="1">
    <citation type="submission" date="2023-03" db="EMBL/GenBank/DDBJ databases">
        <title>Massive genome expansion in bonnet fungi (Mycena s.s.) driven by repeated elements and novel gene families across ecological guilds.</title>
        <authorList>
            <consortium name="Lawrence Berkeley National Laboratory"/>
            <person name="Harder C.B."/>
            <person name="Miyauchi S."/>
            <person name="Viragh M."/>
            <person name="Kuo A."/>
            <person name="Thoen E."/>
            <person name="Andreopoulos B."/>
            <person name="Lu D."/>
            <person name="Skrede I."/>
            <person name="Drula E."/>
            <person name="Henrissat B."/>
            <person name="Morin E."/>
            <person name="Kohler A."/>
            <person name="Barry K."/>
            <person name="LaButti K."/>
            <person name="Morin E."/>
            <person name="Salamov A."/>
            <person name="Lipzen A."/>
            <person name="Mereny Z."/>
            <person name="Hegedus B."/>
            <person name="Baldrian P."/>
            <person name="Stursova M."/>
            <person name="Weitz H."/>
            <person name="Taylor A."/>
            <person name="Grigoriev I.V."/>
            <person name="Nagy L.G."/>
            <person name="Martin F."/>
            <person name="Kauserud H."/>
        </authorList>
    </citation>
    <scope>NUCLEOTIDE SEQUENCE</scope>
    <source>
        <strain evidence="1">9144</strain>
    </source>
</reference>
<dbReference type="EMBL" id="JARJCW010000050">
    <property type="protein sequence ID" value="KAJ7203549.1"/>
    <property type="molecule type" value="Genomic_DNA"/>
</dbReference>
<sequence>MCRISSRKRREQYYENLPQTLKHILVSSIGRSPPVFSGDVICLLKKSGMEAAGNGERAGPLKVGCELWVVVRTNLGQIWPETLAYVRTKRPKFPGCTGIGARRSCALRRERISISAAIKASRARKQADEADE</sequence>
<dbReference type="Proteomes" id="UP001219525">
    <property type="component" value="Unassembled WGS sequence"/>
</dbReference>
<organism evidence="1 2">
    <name type="scientific">Mycena pura</name>
    <dbReference type="NCBI Taxonomy" id="153505"/>
    <lineage>
        <taxon>Eukaryota</taxon>
        <taxon>Fungi</taxon>
        <taxon>Dikarya</taxon>
        <taxon>Basidiomycota</taxon>
        <taxon>Agaricomycotina</taxon>
        <taxon>Agaricomycetes</taxon>
        <taxon>Agaricomycetidae</taxon>
        <taxon>Agaricales</taxon>
        <taxon>Marasmiineae</taxon>
        <taxon>Mycenaceae</taxon>
        <taxon>Mycena</taxon>
    </lineage>
</organism>
<protein>
    <submittedName>
        <fullName evidence="1">Uncharacterized protein</fullName>
    </submittedName>
</protein>
<comment type="caution">
    <text evidence="1">The sequence shown here is derived from an EMBL/GenBank/DDBJ whole genome shotgun (WGS) entry which is preliminary data.</text>
</comment>
<dbReference type="AlphaFoldDB" id="A0AAD6Y665"/>
<keyword evidence="2" id="KW-1185">Reference proteome</keyword>
<accession>A0AAD6Y665</accession>
<gene>
    <name evidence="1" type="ORF">GGX14DRAFT_398711</name>
</gene>
<name>A0AAD6Y665_9AGAR</name>
<evidence type="ECO:0000313" key="1">
    <source>
        <dbReference type="EMBL" id="KAJ7203549.1"/>
    </source>
</evidence>